<gene>
    <name evidence="1" type="ORF">F3N42_08715</name>
</gene>
<dbReference type="EMBL" id="VYXP01000005">
    <property type="protein sequence ID" value="KAA9131393.1"/>
    <property type="molecule type" value="Genomic_DNA"/>
</dbReference>
<dbReference type="AlphaFoldDB" id="A0A5N0T8N6"/>
<evidence type="ECO:0000313" key="2">
    <source>
        <dbReference type="Proteomes" id="UP000325372"/>
    </source>
</evidence>
<keyword evidence="2" id="KW-1185">Reference proteome</keyword>
<proteinExistence type="predicted"/>
<evidence type="ECO:0008006" key="3">
    <source>
        <dbReference type="Google" id="ProtNLM"/>
    </source>
</evidence>
<evidence type="ECO:0000313" key="1">
    <source>
        <dbReference type="EMBL" id="KAA9131393.1"/>
    </source>
</evidence>
<reference evidence="1 2" key="1">
    <citation type="submission" date="2019-09" db="EMBL/GenBank/DDBJ databases">
        <title>Wenzhouxiangella sp. Genome sequencing and assembly.</title>
        <authorList>
            <person name="Zhang R."/>
        </authorList>
    </citation>
    <scope>NUCLEOTIDE SEQUENCE [LARGE SCALE GENOMIC DNA]</scope>
    <source>
        <strain evidence="1 2">W260</strain>
    </source>
</reference>
<dbReference type="Proteomes" id="UP000325372">
    <property type="component" value="Unassembled WGS sequence"/>
</dbReference>
<organism evidence="1 2">
    <name type="scientific">Marinihelvus fidelis</name>
    <dbReference type="NCBI Taxonomy" id="2613842"/>
    <lineage>
        <taxon>Bacteria</taxon>
        <taxon>Pseudomonadati</taxon>
        <taxon>Pseudomonadota</taxon>
        <taxon>Gammaproteobacteria</taxon>
        <taxon>Chromatiales</taxon>
        <taxon>Wenzhouxiangellaceae</taxon>
        <taxon>Marinihelvus</taxon>
    </lineage>
</organism>
<name>A0A5N0T8N6_9GAMM</name>
<dbReference type="RefSeq" id="WP_191621316.1">
    <property type="nucleotide sequence ID" value="NZ_VYXP01000005.1"/>
</dbReference>
<protein>
    <recommendedName>
        <fullName evidence="3">4'-phosphopantetheinyl transferase superfamily protein</fullName>
    </recommendedName>
</protein>
<accession>A0A5N0T8N6</accession>
<sequence>MAIMNPVAATLRVEPMPAENLLPGAPGGTFGWRLYAGNLPLALVLLSLRQGWPLRQALAGLDDEQQARAASLGAPGRRQEYIISRRMAQSLRAMAGSLPPRTGTWRRGISHCRQWVGVALSAGDALGFDIECRAPRAVAPVAERLGWPGEWAATRSGCLHGWTAWEAWCKLRGGSVLDPPGAGYARVIDQLGSPSRMTARWIDANAWVAGEMEGARFCLAVRPTTR</sequence>
<comment type="caution">
    <text evidence="1">The sequence shown here is derived from an EMBL/GenBank/DDBJ whole genome shotgun (WGS) entry which is preliminary data.</text>
</comment>